<evidence type="ECO:0000313" key="1">
    <source>
        <dbReference type="EMBL" id="VDK59995.1"/>
    </source>
</evidence>
<dbReference type="EMBL" id="UYRV01013976">
    <property type="protein sequence ID" value="VDK59995.1"/>
    <property type="molecule type" value="Genomic_DNA"/>
</dbReference>
<gene>
    <name evidence="1" type="ORF">CGOC_LOCUS4862</name>
</gene>
<organism evidence="1 2">
    <name type="scientific">Cylicostephanus goldi</name>
    <name type="common">Nematode worm</name>
    <dbReference type="NCBI Taxonomy" id="71465"/>
    <lineage>
        <taxon>Eukaryota</taxon>
        <taxon>Metazoa</taxon>
        <taxon>Ecdysozoa</taxon>
        <taxon>Nematoda</taxon>
        <taxon>Chromadorea</taxon>
        <taxon>Rhabditida</taxon>
        <taxon>Rhabditina</taxon>
        <taxon>Rhabditomorpha</taxon>
        <taxon>Strongyloidea</taxon>
        <taxon>Strongylidae</taxon>
        <taxon>Cylicostephanus</taxon>
    </lineage>
</organism>
<dbReference type="AlphaFoldDB" id="A0A3P6S0B7"/>
<name>A0A3P6S0B7_CYLGO</name>
<sequence>MADARQELSTCRQAAGESISAFAFCLFNFFQTATAAVAEAERVENWLAEATKHRPIHSSHTPLPVSVSQTAYSSHQLEGHNTTWTMVFTAIFVVAEDTQARSAHQEEASVNKPVGSHRSFYVAQLEVYISLSFARV</sequence>
<accession>A0A3P6S0B7</accession>
<keyword evidence="2" id="KW-1185">Reference proteome</keyword>
<evidence type="ECO:0000313" key="2">
    <source>
        <dbReference type="Proteomes" id="UP000271889"/>
    </source>
</evidence>
<reference evidence="1 2" key="1">
    <citation type="submission" date="2018-11" db="EMBL/GenBank/DDBJ databases">
        <authorList>
            <consortium name="Pathogen Informatics"/>
        </authorList>
    </citation>
    <scope>NUCLEOTIDE SEQUENCE [LARGE SCALE GENOMIC DNA]</scope>
</reference>
<proteinExistence type="predicted"/>
<protein>
    <submittedName>
        <fullName evidence="1">Uncharacterized protein</fullName>
    </submittedName>
</protein>
<dbReference type="Proteomes" id="UP000271889">
    <property type="component" value="Unassembled WGS sequence"/>
</dbReference>